<dbReference type="Proteomes" id="UP001416858">
    <property type="component" value="Unassembled WGS sequence"/>
</dbReference>
<evidence type="ECO:0008006" key="4">
    <source>
        <dbReference type="Google" id="ProtNLM"/>
    </source>
</evidence>
<feature type="chain" id="PRO_5045399475" description="Virginiamycin B lyase" evidence="1">
    <location>
        <begin position="32"/>
        <end position="667"/>
    </location>
</feature>
<comment type="caution">
    <text evidence="2">The sequence shown here is derived from an EMBL/GenBank/DDBJ whole genome shotgun (WGS) entry which is preliminary data.</text>
</comment>
<accession>A0ABP9VU46</accession>
<dbReference type="EMBL" id="BAABRO010000010">
    <property type="protein sequence ID" value="GAA5508663.1"/>
    <property type="molecule type" value="Genomic_DNA"/>
</dbReference>
<evidence type="ECO:0000313" key="3">
    <source>
        <dbReference type="Proteomes" id="UP001416858"/>
    </source>
</evidence>
<gene>
    <name evidence="2" type="ORF">Rcae01_04130</name>
</gene>
<name>A0ABP9VU46_9BACT</name>
<reference evidence="2 3" key="1">
    <citation type="submission" date="2024-02" db="EMBL/GenBank/DDBJ databases">
        <title>Rhodopirellula caenicola NBRC 110016.</title>
        <authorList>
            <person name="Ichikawa N."/>
            <person name="Katano-Makiyama Y."/>
            <person name="Hidaka K."/>
        </authorList>
    </citation>
    <scope>NUCLEOTIDE SEQUENCE [LARGE SCALE GENOMIC DNA]</scope>
    <source>
        <strain evidence="2 3">NBRC 110016</strain>
    </source>
</reference>
<evidence type="ECO:0000313" key="2">
    <source>
        <dbReference type="EMBL" id="GAA5508663.1"/>
    </source>
</evidence>
<dbReference type="RefSeq" id="WP_345685433.1">
    <property type="nucleotide sequence ID" value="NZ_BAABRO010000010.1"/>
</dbReference>
<keyword evidence="1" id="KW-0732">Signal</keyword>
<proteinExistence type="predicted"/>
<protein>
    <recommendedName>
        <fullName evidence="4">Virginiamycin B lyase</fullName>
    </recommendedName>
</protein>
<organism evidence="2 3">
    <name type="scientific">Novipirellula caenicola</name>
    <dbReference type="NCBI Taxonomy" id="1536901"/>
    <lineage>
        <taxon>Bacteria</taxon>
        <taxon>Pseudomonadati</taxon>
        <taxon>Planctomycetota</taxon>
        <taxon>Planctomycetia</taxon>
        <taxon>Pirellulales</taxon>
        <taxon>Pirellulaceae</taxon>
        <taxon>Novipirellula</taxon>
    </lineage>
</organism>
<feature type="signal peptide" evidence="1">
    <location>
        <begin position="1"/>
        <end position="31"/>
    </location>
</feature>
<keyword evidence="3" id="KW-1185">Reference proteome</keyword>
<dbReference type="InterPro" id="IPR011042">
    <property type="entry name" value="6-blade_b-propeller_TolB-like"/>
</dbReference>
<sequence length="667" mass="69755">MKRLFRCCAAMLMVSAWLALFFAAANSTAVAKTIEMLDGRVELGGVPLDGANVVLYATKGPDPAQRIVTVTTTPEGSFRIFDVAIPDDAVAYLVVHDKTRPIALLSILGQAVPDQVVVNELTTVASAFTAARFIDGESISGNPLGLRIAAGNAPNLVDPTTGKWGEVLLDPINSTENTTLARLNTLGAMITAFGTIADDEWRKAFLKAATPTDGSTPKDTLGALAGIARTPWANPKPLYDLFDKAYPRPNDGSRRSAPFVPYLAYSPPDFAMMLKFAGGGIYSAGKICFDAKGNLWSGQNWMAGSQSGVIRNIGGGTVKLAPNGTSLSPPIVGFTGMGVDGIGWGTGVTLDKVWVTSFNGSIGVMDFDGKPVASESDFPMAGKTGNLMGVGVAGNGDVWIADGTKDQLLHFPGGSVKDGRVVTVEGLKSPFGIAIDAQNRVWVSNSQSDTVVRFAANNPSKSESFRAGIGVRGVNLDSKGNLWVVSNMSLNFPPPQVPKGTSIMKQFQMVLEYLAPKLSGGKTTGVANMIRPDGTQPEPMGFTGGGVVNVPWGVSIDGNDDVWIGNFWGRGVVLMAGDETKGHRDGTKTGDAIHVFQSGSIQMVTDVAIDPAGNAWVANNWNNVAAAGEADPARQTSTWGGGDGIVCIYGVAAPAKTPVMGQARAAN</sequence>
<evidence type="ECO:0000256" key="1">
    <source>
        <dbReference type="SAM" id="SignalP"/>
    </source>
</evidence>
<dbReference type="Gene3D" id="2.120.10.30">
    <property type="entry name" value="TolB, C-terminal domain"/>
    <property type="match status" value="2"/>
</dbReference>
<dbReference type="SUPFAM" id="SSF63829">
    <property type="entry name" value="Calcium-dependent phosphotriesterase"/>
    <property type="match status" value="1"/>
</dbReference>